<comment type="subunit">
    <text evidence="10">Component of the NDC80 complex.</text>
</comment>
<evidence type="ECO:0000256" key="3">
    <source>
        <dbReference type="ARBA" id="ARBA00022618"/>
    </source>
</evidence>
<keyword evidence="2 10" id="KW-0158">Chromosome</keyword>
<dbReference type="InterPro" id="IPR005550">
    <property type="entry name" value="Kinetochore_Ndc80"/>
</dbReference>
<evidence type="ECO:0000313" key="13">
    <source>
        <dbReference type="WBParaSite" id="GPLIN_000561200"/>
    </source>
</evidence>
<proteinExistence type="inferred from homology"/>
<dbReference type="Proteomes" id="UP000050741">
    <property type="component" value="Unassembled WGS sequence"/>
</dbReference>
<evidence type="ECO:0000256" key="8">
    <source>
        <dbReference type="ARBA" id="ARBA00023306"/>
    </source>
</evidence>
<comment type="subcellular location">
    <subcellularLocation>
        <location evidence="10">Chromosome</location>
        <location evidence="10">Centromere</location>
        <location evidence="10">Kinetochore</location>
    </subcellularLocation>
    <subcellularLocation>
        <location evidence="10">Nucleus</location>
    </subcellularLocation>
</comment>
<dbReference type="AlphaFoldDB" id="A0A183BYC2"/>
<evidence type="ECO:0000256" key="2">
    <source>
        <dbReference type="ARBA" id="ARBA00022454"/>
    </source>
</evidence>
<protein>
    <recommendedName>
        <fullName evidence="10">Kinetochore protein NDC80</fullName>
    </recommendedName>
</protein>
<dbReference type="InterPro" id="IPR038273">
    <property type="entry name" value="Ndc80_sf"/>
</dbReference>
<evidence type="ECO:0000256" key="10">
    <source>
        <dbReference type="RuleBase" id="RU368072"/>
    </source>
</evidence>
<dbReference type="WBParaSite" id="GPLIN_000561200">
    <property type="protein sequence ID" value="GPLIN_000561200"/>
    <property type="gene ID" value="GPLIN_000561200"/>
</dbReference>
<name>A0A183BYC2_GLOPA</name>
<evidence type="ECO:0000256" key="6">
    <source>
        <dbReference type="ARBA" id="ARBA00023054"/>
    </source>
</evidence>
<keyword evidence="7 10" id="KW-0539">Nucleus</keyword>
<reference evidence="13" key="2">
    <citation type="submission" date="2016-06" db="UniProtKB">
        <authorList>
            <consortium name="WormBaseParasite"/>
        </authorList>
    </citation>
    <scope>IDENTIFICATION</scope>
</reference>
<dbReference type="PANTHER" id="PTHR10643">
    <property type="entry name" value="KINETOCHORE PROTEIN NDC80"/>
    <property type="match status" value="1"/>
</dbReference>
<dbReference type="GO" id="GO:0051315">
    <property type="term" value="P:attachment of mitotic spindle microtubules to kinetochore"/>
    <property type="evidence" value="ECO:0007669"/>
    <property type="project" value="UniProtKB-UniRule"/>
</dbReference>
<evidence type="ECO:0000256" key="5">
    <source>
        <dbReference type="ARBA" id="ARBA00022838"/>
    </source>
</evidence>
<keyword evidence="8 10" id="KW-0131">Cell cycle</keyword>
<dbReference type="InterPro" id="IPR055260">
    <property type="entry name" value="Ndc80_CH"/>
</dbReference>
<evidence type="ECO:0000256" key="1">
    <source>
        <dbReference type="ARBA" id="ARBA00007050"/>
    </source>
</evidence>
<keyword evidence="6" id="KW-0175">Coiled coil</keyword>
<dbReference type="Pfam" id="PF03801">
    <property type="entry name" value="Ndc80_HEC"/>
    <property type="match status" value="1"/>
</dbReference>
<evidence type="ECO:0000256" key="4">
    <source>
        <dbReference type="ARBA" id="ARBA00022776"/>
    </source>
</evidence>
<evidence type="ECO:0000259" key="11">
    <source>
        <dbReference type="Pfam" id="PF03801"/>
    </source>
</evidence>
<feature type="domain" description="Kinetochore protein Ndc80 CH" evidence="11">
    <location>
        <begin position="13"/>
        <end position="89"/>
    </location>
</feature>
<sequence>MDSAPPFRFDEPNFLHYPSKNDFKNVFQYLFQCIEPTFRVQKIEQHALNLLNLYGYPYALNARTMQTITYPTSWGQLLGALDWMIDIVEADIDLTADLTKASPKMIIRTQQHVNMVFNKLFDGSDEFLYSDLLQPDARRTKSVMAQLIRYYKLKCDMAKHLSLVDNQIDEQVHAYDFEKACERTTNAHDCEEALGRIEGRNEDFMSKDGDLIKSWTLRKSKRIKNIERIQKLLDEAQRENARQMFLAEQKRSISGGKQTKSQARGRKSQIRILDELKHMETEVANMRQKYDQAIQINRKLQRGVGELRVTGQCLESLNSGIRKLEMLQDSMVEMRAKDGEGRKAMQMQEELNATSLHYRGRPYHLTDSGEADMDIELTCRGDTALPPELSNGRSAKVVSVDDILGSIRQRLSDKKRAAKCQR</sequence>
<comment type="function">
    <text evidence="10">Acts as a component of the essential kinetochore-associated NDC80 complex, which is required for chromosome segregation and spindle checkpoint activity.</text>
</comment>
<keyword evidence="5 10" id="KW-0995">Kinetochore</keyword>
<accession>A0A183BYC2</accession>
<dbReference type="Gene3D" id="1.10.418.30">
    <property type="entry name" value="Ncd80 complex, Ncd80 subunit"/>
    <property type="match status" value="1"/>
</dbReference>
<dbReference type="GO" id="GO:0005634">
    <property type="term" value="C:nucleus"/>
    <property type="evidence" value="ECO:0007669"/>
    <property type="project" value="UniProtKB-SubCell"/>
</dbReference>
<dbReference type="GO" id="GO:0031262">
    <property type="term" value="C:Ndc80 complex"/>
    <property type="evidence" value="ECO:0007669"/>
    <property type="project" value="UniProtKB-UniRule"/>
</dbReference>
<reference evidence="12" key="1">
    <citation type="submission" date="2014-05" db="EMBL/GenBank/DDBJ databases">
        <title>The genome and life-stage specific transcriptomes of Globodera pallida elucidate key aspects of plant parasitism by a cyst nematode.</title>
        <authorList>
            <person name="Cotton J.A."/>
            <person name="Lilley C.J."/>
            <person name="Jones L.M."/>
            <person name="Kikuchi T."/>
            <person name="Reid A.J."/>
            <person name="Thorpe P."/>
            <person name="Tsai I.J."/>
            <person name="Beasley H."/>
            <person name="Blok V."/>
            <person name="Cock P.J.A."/>
            <person name="Van den Akker S.E."/>
            <person name="Holroyd N."/>
            <person name="Hunt M."/>
            <person name="Mantelin S."/>
            <person name="Naghra H."/>
            <person name="Pain A."/>
            <person name="Palomares-Rius J.E."/>
            <person name="Zarowiecki M."/>
            <person name="Berriman M."/>
            <person name="Jones J.T."/>
            <person name="Urwin P.E."/>
        </authorList>
    </citation>
    <scope>NUCLEOTIDE SEQUENCE [LARGE SCALE GENOMIC DNA]</scope>
    <source>
        <strain evidence="12">Lindley</strain>
    </source>
</reference>
<organism evidence="12 13">
    <name type="scientific">Globodera pallida</name>
    <name type="common">Potato cyst nematode worm</name>
    <name type="synonym">Heterodera pallida</name>
    <dbReference type="NCBI Taxonomy" id="36090"/>
    <lineage>
        <taxon>Eukaryota</taxon>
        <taxon>Metazoa</taxon>
        <taxon>Ecdysozoa</taxon>
        <taxon>Nematoda</taxon>
        <taxon>Chromadorea</taxon>
        <taxon>Rhabditida</taxon>
        <taxon>Tylenchina</taxon>
        <taxon>Tylenchomorpha</taxon>
        <taxon>Tylenchoidea</taxon>
        <taxon>Heteroderidae</taxon>
        <taxon>Heteroderinae</taxon>
        <taxon>Globodera</taxon>
    </lineage>
</organism>
<dbReference type="PANTHER" id="PTHR10643:SF2">
    <property type="entry name" value="KINETOCHORE PROTEIN NDC80 HOMOLOG"/>
    <property type="match status" value="1"/>
</dbReference>
<evidence type="ECO:0000313" key="12">
    <source>
        <dbReference type="Proteomes" id="UP000050741"/>
    </source>
</evidence>
<keyword evidence="9 10" id="KW-0137">Centromere</keyword>
<dbReference type="GO" id="GO:0051301">
    <property type="term" value="P:cell division"/>
    <property type="evidence" value="ECO:0007669"/>
    <property type="project" value="UniProtKB-UniRule"/>
</dbReference>
<comment type="similarity">
    <text evidence="1 10">Belongs to the NDC80/HEC1 family.</text>
</comment>
<keyword evidence="12" id="KW-1185">Reference proteome</keyword>
<keyword evidence="3 10" id="KW-0132">Cell division</keyword>
<evidence type="ECO:0000256" key="7">
    <source>
        <dbReference type="ARBA" id="ARBA00023242"/>
    </source>
</evidence>
<keyword evidence="4 10" id="KW-0498">Mitosis</keyword>
<evidence type="ECO:0000256" key="9">
    <source>
        <dbReference type="ARBA" id="ARBA00023328"/>
    </source>
</evidence>